<protein>
    <submittedName>
        <fullName evidence="4">Putative CBF/NF-Y-like transcription factor</fullName>
    </submittedName>
</protein>
<evidence type="ECO:0000256" key="2">
    <source>
        <dbReference type="ARBA" id="ARBA00023242"/>
    </source>
</evidence>
<dbReference type="PANTHER" id="PTHR46138">
    <property type="entry name" value="PROTEIN DR1"/>
    <property type="match status" value="1"/>
</dbReference>
<dbReference type="GO" id="GO:0000122">
    <property type="term" value="P:negative regulation of transcription by RNA polymerase II"/>
    <property type="evidence" value="ECO:0007669"/>
    <property type="project" value="InterPro"/>
</dbReference>
<comment type="caution">
    <text evidence="4">The sequence shown here is derived from an EMBL/GenBank/DDBJ whole genome shotgun (WGS) entry which is preliminary data.</text>
</comment>
<sequence>MPSSPTSKREEAILPKGTVNKIIQDTLPKSVSIHKSTKEFIMTCCLEFAHLITAQAAEMCEKESKKTITHEHIFQSLQCLGYSEYVGECTVAHEEYVSHCKMKPSKINKLKTSGLTMEELRKQQLALFESARNEVYRMDCEQNGTSDNNEGDK</sequence>
<keyword evidence="6" id="KW-1185">Reference proteome</keyword>
<dbReference type="GO" id="GO:0016251">
    <property type="term" value="F:RNA polymerase II general transcription initiation factor activity"/>
    <property type="evidence" value="ECO:0007669"/>
    <property type="project" value="TreeGrafter"/>
</dbReference>
<evidence type="ECO:0000256" key="1">
    <source>
        <dbReference type="ARBA" id="ARBA00004123"/>
    </source>
</evidence>
<evidence type="ECO:0000313" key="7">
    <source>
        <dbReference type="Proteomes" id="UP000292362"/>
    </source>
</evidence>
<dbReference type="VEuPathDB" id="MicrosporidiaDB:CWI38_0644p0020"/>
<dbReference type="InterPro" id="IPR003958">
    <property type="entry name" value="CBFA_NFYB_domain"/>
</dbReference>
<reference evidence="6 7" key="1">
    <citation type="submission" date="2017-12" db="EMBL/GenBank/DDBJ databases">
        <authorList>
            <person name="Pombert J.-F."/>
            <person name="Haag K.L."/>
            <person name="Ebert D."/>
        </authorList>
    </citation>
    <scope>NUCLEOTIDE SEQUENCE [LARGE SCALE GENOMIC DNA]</scope>
    <source>
        <strain evidence="4">FI-OER-3-3</strain>
        <strain evidence="5">IL-G-3</strain>
    </source>
</reference>
<dbReference type="InterPro" id="IPR009072">
    <property type="entry name" value="Histone-fold"/>
</dbReference>
<dbReference type="InterPro" id="IPR042225">
    <property type="entry name" value="Ncb2"/>
</dbReference>
<dbReference type="Pfam" id="PF00808">
    <property type="entry name" value="CBFD_NFYB_HMF"/>
    <property type="match status" value="1"/>
</dbReference>
<dbReference type="GO" id="GO:0017025">
    <property type="term" value="F:TBP-class protein binding"/>
    <property type="evidence" value="ECO:0007669"/>
    <property type="project" value="TreeGrafter"/>
</dbReference>
<keyword evidence="2" id="KW-0539">Nucleus</keyword>
<evidence type="ECO:0000259" key="3">
    <source>
        <dbReference type="Pfam" id="PF00808"/>
    </source>
</evidence>
<evidence type="ECO:0000313" key="6">
    <source>
        <dbReference type="Proteomes" id="UP000292282"/>
    </source>
</evidence>
<dbReference type="EMBL" id="PITK01000644">
    <property type="protein sequence ID" value="TBU12748.1"/>
    <property type="molecule type" value="Genomic_DNA"/>
</dbReference>
<accession>A0A4Q9KUC6</accession>
<dbReference type="Proteomes" id="UP000292282">
    <property type="component" value="Unassembled WGS sequence"/>
</dbReference>
<dbReference type="AlphaFoldDB" id="A0A4Q9KUC6"/>
<dbReference type="EMBL" id="PITJ01002039">
    <property type="protein sequence ID" value="TBT97860.1"/>
    <property type="molecule type" value="Genomic_DNA"/>
</dbReference>
<dbReference type="Gene3D" id="1.10.20.10">
    <property type="entry name" value="Histone, subunit A"/>
    <property type="match status" value="1"/>
</dbReference>
<dbReference type="PANTHER" id="PTHR46138:SF1">
    <property type="entry name" value="PROTEIN DR1"/>
    <property type="match status" value="1"/>
</dbReference>
<dbReference type="OrthoDB" id="601405at2759"/>
<evidence type="ECO:0000313" key="5">
    <source>
        <dbReference type="EMBL" id="TBU12748.1"/>
    </source>
</evidence>
<name>A0A4Q9KUC6_9MICR</name>
<dbReference type="GO" id="GO:0046982">
    <property type="term" value="F:protein heterodimerization activity"/>
    <property type="evidence" value="ECO:0007669"/>
    <property type="project" value="InterPro"/>
</dbReference>
<proteinExistence type="predicted"/>
<gene>
    <name evidence="4" type="ORF">CWI37_2039p0020</name>
    <name evidence="5" type="ORF">CWI38_0644p0020</name>
</gene>
<organism evidence="4 7">
    <name type="scientific">Hamiltosporidium tvaerminnensis</name>
    <dbReference type="NCBI Taxonomy" id="1176355"/>
    <lineage>
        <taxon>Eukaryota</taxon>
        <taxon>Fungi</taxon>
        <taxon>Fungi incertae sedis</taxon>
        <taxon>Microsporidia</taxon>
        <taxon>Dubosqiidae</taxon>
        <taxon>Hamiltosporidium</taxon>
    </lineage>
</organism>
<dbReference type="GO" id="GO:0017054">
    <property type="term" value="C:negative cofactor 2 complex"/>
    <property type="evidence" value="ECO:0007669"/>
    <property type="project" value="InterPro"/>
</dbReference>
<dbReference type="Proteomes" id="UP000292362">
    <property type="component" value="Unassembled WGS sequence"/>
</dbReference>
<comment type="subcellular location">
    <subcellularLocation>
        <location evidence="1">Nucleus</location>
    </subcellularLocation>
</comment>
<feature type="domain" description="Transcription factor CBF/NF-Y/archaeal histone" evidence="3">
    <location>
        <begin position="14"/>
        <end position="76"/>
    </location>
</feature>
<dbReference type="STRING" id="1176355.A0A4Q9KUC6"/>
<dbReference type="VEuPathDB" id="MicrosporidiaDB:CWI37_2039p0020"/>
<dbReference type="SUPFAM" id="SSF47113">
    <property type="entry name" value="Histone-fold"/>
    <property type="match status" value="1"/>
</dbReference>
<dbReference type="CDD" id="cd22905">
    <property type="entry name" value="HFD_Dr1"/>
    <property type="match status" value="1"/>
</dbReference>
<dbReference type="GO" id="GO:0051123">
    <property type="term" value="P:RNA polymerase II preinitiation complex assembly"/>
    <property type="evidence" value="ECO:0007669"/>
    <property type="project" value="TreeGrafter"/>
</dbReference>
<evidence type="ECO:0000313" key="4">
    <source>
        <dbReference type="EMBL" id="TBT97860.1"/>
    </source>
</evidence>